<dbReference type="Proteomes" id="UP000765509">
    <property type="component" value="Unassembled WGS sequence"/>
</dbReference>
<accession>A0A9Q3BG79</accession>
<evidence type="ECO:0000313" key="1">
    <source>
        <dbReference type="EMBL" id="MBW0464533.1"/>
    </source>
</evidence>
<comment type="caution">
    <text evidence="1">The sequence shown here is derived from an EMBL/GenBank/DDBJ whole genome shotgun (WGS) entry which is preliminary data.</text>
</comment>
<dbReference type="AlphaFoldDB" id="A0A9Q3BG79"/>
<proteinExistence type="predicted"/>
<name>A0A9Q3BG79_9BASI</name>
<sequence length="152" mass="16809">MEGESPSRRSRSFSALLSGYTSISEGSRGRLGGVVCGRGRLWENEVKASLADAPEAPKGPNQAFSNQLLVPQAELIILKIMEQITQFMGQCTQVVSPSKNSKAPAFKTSSMREPNSFDGTQDHKLRVFIKSSQLIFHKYPVISSLIQRKFFT</sequence>
<evidence type="ECO:0000313" key="2">
    <source>
        <dbReference type="Proteomes" id="UP000765509"/>
    </source>
</evidence>
<keyword evidence="2" id="KW-1185">Reference proteome</keyword>
<protein>
    <submittedName>
        <fullName evidence="1">Uncharacterized protein</fullName>
    </submittedName>
</protein>
<organism evidence="1 2">
    <name type="scientific">Austropuccinia psidii MF-1</name>
    <dbReference type="NCBI Taxonomy" id="1389203"/>
    <lineage>
        <taxon>Eukaryota</taxon>
        <taxon>Fungi</taxon>
        <taxon>Dikarya</taxon>
        <taxon>Basidiomycota</taxon>
        <taxon>Pucciniomycotina</taxon>
        <taxon>Pucciniomycetes</taxon>
        <taxon>Pucciniales</taxon>
        <taxon>Sphaerophragmiaceae</taxon>
        <taxon>Austropuccinia</taxon>
    </lineage>
</organism>
<dbReference type="EMBL" id="AVOT02000804">
    <property type="protein sequence ID" value="MBW0464533.1"/>
    <property type="molecule type" value="Genomic_DNA"/>
</dbReference>
<gene>
    <name evidence="1" type="ORF">O181_004248</name>
</gene>
<reference evidence="1" key="1">
    <citation type="submission" date="2021-03" db="EMBL/GenBank/DDBJ databases">
        <title>Draft genome sequence of rust myrtle Austropuccinia psidii MF-1, a brazilian biotype.</title>
        <authorList>
            <person name="Quecine M.C."/>
            <person name="Pachon D.M.R."/>
            <person name="Bonatelli M.L."/>
            <person name="Correr F.H."/>
            <person name="Franceschini L.M."/>
            <person name="Leite T.F."/>
            <person name="Margarido G.R.A."/>
            <person name="Almeida C.A."/>
            <person name="Ferrarezi J.A."/>
            <person name="Labate C.A."/>
        </authorList>
    </citation>
    <scope>NUCLEOTIDE SEQUENCE</scope>
    <source>
        <strain evidence="1">MF-1</strain>
    </source>
</reference>